<protein>
    <submittedName>
        <fullName evidence="1">Uncharacterized protein</fullName>
    </submittedName>
</protein>
<accession>A0ABN2BKU6</accession>
<proteinExistence type="predicted"/>
<evidence type="ECO:0000313" key="1">
    <source>
        <dbReference type="EMBL" id="GAA1542451.1"/>
    </source>
</evidence>
<name>A0ABN2BKU6_9ACTN</name>
<comment type="caution">
    <text evidence="1">The sequence shown here is derived from an EMBL/GenBank/DDBJ whole genome shotgun (WGS) entry which is preliminary data.</text>
</comment>
<dbReference type="EMBL" id="BAAAQD010000016">
    <property type="protein sequence ID" value="GAA1542451.1"/>
    <property type="molecule type" value="Genomic_DNA"/>
</dbReference>
<sequence length="246" mass="27012">MSAVTEDDPLADLVLEHWSASTLPVGSRTSPGTAFFYNELVASTPDGEQVREWWLTADRLTRTRFGEVRLRPELVEPTGAASDELIGPDFEQMWARRSGVAVTRTSFLHEHAARKGWSWATTQITDGAAAKAEHVRAVDAQPRGAYALGHVTRELGEPGEARPLAIATSTIARDPDGVVRWRGTLPAGFAGGPVFTADQRGAREFVLRCLGLLASADRNPTVLTFDTIHALIKNLVQPKRTFFRRR</sequence>
<keyword evidence="2" id="KW-1185">Reference proteome</keyword>
<gene>
    <name evidence="1" type="ORF">GCM10009827_072550</name>
</gene>
<dbReference type="Proteomes" id="UP001501470">
    <property type="component" value="Unassembled WGS sequence"/>
</dbReference>
<evidence type="ECO:0000313" key="2">
    <source>
        <dbReference type="Proteomes" id="UP001501470"/>
    </source>
</evidence>
<reference evidence="1 2" key="1">
    <citation type="journal article" date="2019" name="Int. J. Syst. Evol. Microbiol.">
        <title>The Global Catalogue of Microorganisms (GCM) 10K type strain sequencing project: providing services to taxonomists for standard genome sequencing and annotation.</title>
        <authorList>
            <consortium name="The Broad Institute Genomics Platform"/>
            <consortium name="The Broad Institute Genome Sequencing Center for Infectious Disease"/>
            <person name="Wu L."/>
            <person name="Ma J."/>
        </authorList>
    </citation>
    <scope>NUCLEOTIDE SEQUENCE [LARGE SCALE GENOMIC DNA]</scope>
    <source>
        <strain evidence="1 2">JCM 15933</strain>
    </source>
</reference>
<organism evidence="1 2">
    <name type="scientific">Dactylosporangium maewongense</name>
    <dbReference type="NCBI Taxonomy" id="634393"/>
    <lineage>
        <taxon>Bacteria</taxon>
        <taxon>Bacillati</taxon>
        <taxon>Actinomycetota</taxon>
        <taxon>Actinomycetes</taxon>
        <taxon>Micromonosporales</taxon>
        <taxon>Micromonosporaceae</taxon>
        <taxon>Dactylosporangium</taxon>
    </lineage>
</organism>